<evidence type="ECO:0000313" key="3">
    <source>
        <dbReference type="Proteomes" id="UP000789833"/>
    </source>
</evidence>
<proteinExistence type="predicted"/>
<dbReference type="Proteomes" id="UP000789833">
    <property type="component" value="Unassembled WGS sequence"/>
</dbReference>
<dbReference type="EMBL" id="CAKJTJ010000017">
    <property type="protein sequence ID" value="CAG9622148.1"/>
    <property type="molecule type" value="Genomic_DNA"/>
</dbReference>
<accession>A0ABN8AGG5</accession>
<feature type="transmembrane region" description="Helical" evidence="1">
    <location>
        <begin position="191"/>
        <end position="209"/>
    </location>
</feature>
<feature type="transmembrane region" description="Helical" evidence="1">
    <location>
        <begin position="25"/>
        <end position="46"/>
    </location>
</feature>
<feature type="transmembrane region" description="Helical" evidence="1">
    <location>
        <begin position="287"/>
        <end position="317"/>
    </location>
</feature>
<feature type="transmembrane region" description="Helical" evidence="1">
    <location>
        <begin position="52"/>
        <end position="73"/>
    </location>
</feature>
<evidence type="ECO:0000256" key="1">
    <source>
        <dbReference type="SAM" id="Phobius"/>
    </source>
</evidence>
<sequence>MSSFQLYWNRLREEYKYQWKNTKAIIDWTILIYLFLFILFIGAMIYDMFPSLVALLQGIPFGLTLFIVYYFAWNGTLRIYYQKADHYFFIHRNDLLKGLKKYGIISSIFITFLKGILVAVTSYLLLNAVAPGLLPWFEWVLYYISIMLFIMILKKIIAMFWLGWKNRAVNIALFVLLGGITYFTINWEIWVPVISMFLIGTLILYLYYWRTDSFMSDVEENEKIRQKYVGMIFSASEYVHIPKASSRTKPLFFRKSERIFQERKPQHALTELFFKYLLRNSRHIFSYLKLIGITIGVMTFIPLWLKFGLFVAFFFFLKEWLNIVYDELVGHPFLDMHKDKKLVKEEYQEMVTRWLYYPALGIVGISLIMNSFVHFLVR</sequence>
<feature type="transmembrane region" description="Helical" evidence="1">
    <location>
        <begin position="168"/>
        <end position="185"/>
    </location>
</feature>
<keyword evidence="1" id="KW-1133">Transmembrane helix</keyword>
<dbReference type="RefSeq" id="WP_230502362.1">
    <property type="nucleotide sequence ID" value="NZ_CAKJTJ010000017.1"/>
</dbReference>
<reference evidence="2 3" key="1">
    <citation type="submission" date="2021-10" db="EMBL/GenBank/DDBJ databases">
        <authorList>
            <person name="Criscuolo A."/>
        </authorList>
    </citation>
    <scope>NUCLEOTIDE SEQUENCE [LARGE SCALE GENOMIC DNA]</scope>
    <source>
        <strain evidence="3">CIP 111883</strain>
    </source>
</reference>
<keyword evidence="1" id="KW-0812">Transmembrane</keyword>
<feature type="transmembrane region" description="Helical" evidence="1">
    <location>
        <begin position="102"/>
        <end position="125"/>
    </location>
</feature>
<organism evidence="2 3">
    <name type="scientific">Sutcliffiella rhizosphaerae</name>
    <dbReference type="NCBI Taxonomy" id="2880967"/>
    <lineage>
        <taxon>Bacteria</taxon>
        <taxon>Bacillati</taxon>
        <taxon>Bacillota</taxon>
        <taxon>Bacilli</taxon>
        <taxon>Bacillales</taxon>
        <taxon>Bacillaceae</taxon>
        <taxon>Sutcliffiella</taxon>
    </lineage>
</organism>
<dbReference type="InterPro" id="IPR010288">
    <property type="entry name" value="EcsB_ABC"/>
</dbReference>
<dbReference type="Pfam" id="PF05975">
    <property type="entry name" value="EcsB"/>
    <property type="match status" value="1"/>
</dbReference>
<comment type="caution">
    <text evidence="2">The sequence shown here is derived from an EMBL/GenBank/DDBJ whole genome shotgun (WGS) entry which is preliminary data.</text>
</comment>
<gene>
    <name evidence="2" type="ORF">BACCIP111883_02939</name>
</gene>
<feature type="transmembrane region" description="Helical" evidence="1">
    <location>
        <begin position="354"/>
        <end position="377"/>
    </location>
</feature>
<evidence type="ECO:0008006" key="4">
    <source>
        <dbReference type="Google" id="ProtNLM"/>
    </source>
</evidence>
<name>A0ABN8AGG5_9BACI</name>
<evidence type="ECO:0000313" key="2">
    <source>
        <dbReference type="EMBL" id="CAG9622148.1"/>
    </source>
</evidence>
<keyword evidence="1" id="KW-0472">Membrane</keyword>
<protein>
    <recommendedName>
        <fullName evidence="4">ABC transporter permease</fullName>
    </recommendedName>
</protein>
<feature type="transmembrane region" description="Helical" evidence="1">
    <location>
        <begin position="140"/>
        <end position="161"/>
    </location>
</feature>
<keyword evidence="3" id="KW-1185">Reference proteome</keyword>